<dbReference type="SMART" id="SM00774">
    <property type="entry name" value="WRKY"/>
    <property type="match status" value="1"/>
</dbReference>
<comment type="subcellular location">
    <subcellularLocation>
        <location evidence="1">Nucleus</location>
    </subcellularLocation>
</comment>
<evidence type="ECO:0000256" key="2">
    <source>
        <dbReference type="ARBA" id="ARBA00023015"/>
    </source>
</evidence>
<dbReference type="AlphaFoldDB" id="A0A5B6YQB1"/>
<evidence type="ECO:0000256" key="1">
    <source>
        <dbReference type="ARBA" id="ARBA00004123"/>
    </source>
</evidence>
<evidence type="ECO:0000256" key="4">
    <source>
        <dbReference type="ARBA" id="ARBA00023163"/>
    </source>
</evidence>
<keyword evidence="2" id="KW-0805">Transcription regulation</keyword>
<evidence type="ECO:0000256" key="3">
    <source>
        <dbReference type="ARBA" id="ARBA00023125"/>
    </source>
</evidence>
<evidence type="ECO:0000259" key="7">
    <source>
        <dbReference type="PROSITE" id="PS50811"/>
    </source>
</evidence>
<evidence type="ECO:0000313" key="8">
    <source>
        <dbReference type="EMBL" id="MPA33984.1"/>
    </source>
</evidence>
<reference evidence="8" key="1">
    <citation type="submission" date="2019-08" db="EMBL/GenBank/DDBJ databases">
        <title>Reference gene set and small RNA set construction with multiple tissues from Davidia involucrata Baill.</title>
        <authorList>
            <person name="Yang H."/>
            <person name="Zhou C."/>
            <person name="Li G."/>
            <person name="Wang J."/>
            <person name="Gao P."/>
            <person name="Wang M."/>
            <person name="Wang R."/>
            <person name="Zhao Y."/>
        </authorList>
    </citation>
    <scope>NUCLEOTIDE SEQUENCE</scope>
    <source>
        <tissue evidence="8">Mixed with DoveR01_LX</tissue>
    </source>
</reference>
<gene>
    <name evidence="8" type="ORF">Din_003425</name>
</gene>
<dbReference type="PROSITE" id="PS50811">
    <property type="entry name" value="WRKY"/>
    <property type="match status" value="1"/>
</dbReference>
<accession>A0A5B6YQB1</accession>
<dbReference type="Pfam" id="PF03106">
    <property type="entry name" value="WRKY"/>
    <property type="match status" value="1"/>
</dbReference>
<feature type="region of interest" description="Disordered" evidence="6">
    <location>
        <begin position="76"/>
        <end position="112"/>
    </location>
</feature>
<dbReference type="EMBL" id="GHES01003425">
    <property type="protein sequence ID" value="MPA33984.1"/>
    <property type="molecule type" value="Transcribed_RNA"/>
</dbReference>
<evidence type="ECO:0000256" key="5">
    <source>
        <dbReference type="ARBA" id="ARBA00023242"/>
    </source>
</evidence>
<keyword evidence="3" id="KW-0238">DNA-binding</keyword>
<dbReference type="PANTHER" id="PTHR31282">
    <property type="entry name" value="WRKY TRANSCRIPTION FACTOR 21-RELATED"/>
    <property type="match status" value="1"/>
</dbReference>
<dbReference type="InterPro" id="IPR044810">
    <property type="entry name" value="WRKY_plant"/>
</dbReference>
<sequence length="323" mass="35908">MDSSWPENLTADREKAIGELVRGQEFANQLRVMLGKPTGDDGSSPSAEDLVLKVLGSFTETLSIFMNCSTSDEVSQVPANTHVGSPCWDARKSEDSGDSSKTSSASKDRRGCYKRRKTAQTWTRLTPTLIDDGHAWRKYGQKVILNAKYPRNYYRCTHKYDQGCQATKQVQRTEDDIDTPMYRTIYNGDHTCKNLLKAPQIILDSTTTPRGSSILLSFGSNNKPNDNPFFPSFPLIKQECKDDQNIPSLMYHNQSSSSDYLMSPDLTAFESSGPMTVLSSGSDHGDVISSGVYSCTASTHSLEMDLMVGPVDGFDDMFQFEFE</sequence>
<keyword evidence="4" id="KW-0804">Transcription</keyword>
<feature type="domain" description="WRKY" evidence="7">
    <location>
        <begin position="125"/>
        <end position="193"/>
    </location>
</feature>
<name>A0A5B6YQB1_DAVIN</name>
<dbReference type="GO" id="GO:0005634">
    <property type="term" value="C:nucleus"/>
    <property type="evidence" value="ECO:0007669"/>
    <property type="project" value="UniProtKB-SubCell"/>
</dbReference>
<dbReference type="InterPro" id="IPR003657">
    <property type="entry name" value="WRKY_dom"/>
</dbReference>
<dbReference type="GO" id="GO:0003700">
    <property type="term" value="F:DNA-binding transcription factor activity"/>
    <property type="evidence" value="ECO:0007669"/>
    <property type="project" value="InterPro"/>
</dbReference>
<dbReference type="SUPFAM" id="SSF118290">
    <property type="entry name" value="WRKY DNA-binding domain"/>
    <property type="match status" value="1"/>
</dbReference>
<protein>
    <submittedName>
        <fullName evidence="8">Putative WRKY transcription factor 70</fullName>
    </submittedName>
</protein>
<dbReference type="Gene3D" id="2.20.25.80">
    <property type="entry name" value="WRKY domain"/>
    <property type="match status" value="1"/>
</dbReference>
<evidence type="ECO:0000256" key="6">
    <source>
        <dbReference type="SAM" id="MobiDB-lite"/>
    </source>
</evidence>
<organism evidence="8">
    <name type="scientific">Davidia involucrata</name>
    <name type="common">Dove tree</name>
    <dbReference type="NCBI Taxonomy" id="16924"/>
    <lineage>
        <taxon>Eukaryota</taxon>
        <taxon>Viridiplantae</taxon>
        <taxon>Streptophyta</taxon>
        <taxon>Embryophyta</taxon>
        <taxon>Tracheophyta</taxon>
        <taxon>Spermatophyta</taxon>
        <taxon>Magnoliopsida</taxon>
        <taxon>eudicotyledons</taxon>
        <taxon>Gunneridae</taxon>
        <taxon>Pentapetalae</taxon>
        <taxon>asterids</taxon>
        <taxon>Cornales</taxon>
        <taxon>Nyssaceae</taxon>
        <taxon>Davidia</taxon>
    </lineage>
</organism>
<dbReference type="InterPro" id="IPR036576">
    <property type="entry name" value="WRKY_dom_sf"/>
</dbReference>
<dbReference type="GO" id="GO:0043565">
    <property type="term" value="F:sequence-specific DNA binding"/>
    <property type="evidence" value="ECO:0007669"/>
    <property type="project" value="InterPro"/>
</dbReference>
<keyword evidence="5" id="KW-0539">Nucleus</keyword>
<proteinExistence type="predicted"/>